<evidence type="ECO:0000259" key="2">
    <source>
        <dbReference type="PROSITE" id="PS50280"/>
    </source>
</evidence>
<gene>
    <name evidence="3" type="ORF">CCMP2556_LOCUS33704</name>
</gene>
<organism evidence="3 4">
    <name type="scientific">Durusdinium trenchii</name>
    <dbReference type="NCBI Taxonomy" id="1381693"/>
    <lineage>
        <taxon>Eukaryota</taxon>
        <taxon>Sar</taxon>
        <taxon>Alveolata</taxon>
        <taxon>Dinophyceae</taxon>
        <taxon>Suessiales</taxon>
        <taxon>Symbiodiniaceae</taxon>
        <taxon>Durusdinium</taxon>
    </lineage>
</organism>
<keyword evidence="4" id="KW-1185">Reference proteome</keyword>
<dbReference type="EMBL" id="CAXAMN010022350">
    <property type="protein sequence ID" value="CAK9068614.1"/>
    <property type="molecule type" value="Genomic_DNA"/>
</dbReference>
<feature type="region of interest" description="Disordered" evidence="1">
    <location>
        <begin position="408"/>
        <end position="441"/>
    </location>
</feature>
<evidence type="ECO:0000256" key="1">
    <source>
        <dbReference type="SAM" id="MobiDB-lite"/>
    </source>
</evidence>
<dbReference type="Gene3D" id="2.170.270.10">
    <property type="entry name" value="SET domain"/>
    <property type="match status" value="1"/>
</dbReference>
<sequence length="441" mass="48367">MVVREAWRPEVGRYLEVSRAVRAGELLFQEEPLFLSSRVESVALVEELFDDLQEEAWSLPLATQVFLCVLKELLDSGGQGSEAGSVAAGCACEASACEACPKLEKLAYLKGHVGKWHSSAMMLYQGLKAQVAERVSSERFEELYATCATNAHEADGGDGAALFLKGSMAEHSCRPTAFKQIRAGSGSVPQGETRLVVHALRDLDVGEAISISYIPEYYPTWLRQSMLQHGFNFQCGCERCLSGGAELCCCFVCPECEGPCCPPGAVYEEGAYELLRCEDCGLELHDTELLGALKRAERCEEFATTMSGKLHPYHFKIFHMYLKHLDQVPAGTALQILPQLQEAFHRLRPVEKGHPLHAQLAQCAAECWEKVEDEEQEAGPAWLRAAELYDLCAGPASADAAQCRRAAQRATASGQNDATWRGHTGSGMDEVGRRDAESARR</sequence>
<dbReference type="CDD" id="cd20071">
    <property type="entry name" value="SET_SMYD"/>
    <property type="match status" value="1"/>
</dbReference>
<dbReference type="SUPFAM" id="SSF82199">
    <property type="entry name" value="SET domain"/>
    <property type="match status" value="1"/>
</dbReference>
<feature type="compositionally biased region" description="Basic and acidic residues" evidence="1">
    <location>
        <begin position="430"/>
        <end position="441"/>
    </location>
</feature>
<evidence type="ECO:0000313" key="3">
    <source>
        <dbReference type="EMBL" id="CAK9068614.1"/>
    </source>
</evidence>
<accession>A0ABP0P0M9</accession>
<dbReference type="PROSITE" id="PS50280">
    <property type="entry name" value="SET"/>
    <property type="match status" value="1"/>
</dbReference>
<comment type="caution">
    <text evidence="3">The sequence shown here is derived from an EMBL/GenBank/DDBJ whole genome shotgun (WGS) entry which is preliminary data.</text>
</comment>
<dbReference type="InterPro" id="IPR001214">
    <property type="entry name" value="SET_dom"/>
</dbReference>
<feature type="domain" description="SET" evidence="2">
    <location>
        <begin position="1"/>
        <end position="214"/>
    </location>
</feature>
<reference evidence="3 4" key="1">
    <citation type="submission" date="2024-02" db="EMBL/GenBank/DDBJ databases">
        <authorList>
            <person name="Chen Y."/>
            <person name="Shah S."/>
            <person name="Dougan E. K."/>
            <person name="Thang M."/>
            <person name="Chan C."/>
        </authorList>
    </citation>
    <scope>NUCLEOTIDE SEQUENCE [LARGE SCALE GENOMIC DNA]</scope>
</reference>
<dbReference type="Proteomes" id="UP001642484">
    <property type="component" value="Unassembled WGS sequence"/>
</dbReference>
<dbReference type="PANTHER" id="PTHR12197">
    <property type="entry name" value="HISTONE-LYSINE N-METHYLTRANSFERASE SMYD"/>
    <property type="match status" value="1"/>
</dbReference>
<protein>
    <recommendedName>
        <fullName evidence="2">SET domain-containing protein</fullName>
    </recommendedName>
</protein>
<name>A0ABP0P0M9_9DINO</name>
<dbReference type="Gene3D" id="1.10.220.160">
    <property type="match status" value="1"/>
</dbReference>
<dbReference type="Pfam" id="PF00856">
    <property type="entry name" value="SET"/>
    <property type="match status" value="1"/>
</dbReference>
<dbReference type="InterPro" id="IPR046341">
    <property type="entry name" value="SET_dom_sf"/>
</dbReference>
<proteinExistence type="predicted"/>
<dbReference type="InterPro" id="IPR050869">
    <property type="entry name" value="H3K4_H4K5_MeTrfase"/>
</dbReference>
<evidence type="ECO:0000313" key="4">
    <source>
        <dbReference type="Proteomes" id="UP001642484"/>
    </source>
</evidence>